<dbReference type="PANTHER" id="PTHR43273:SF2">
    <property type="entry name" value="RADICAL SAM CORE DOMAIN-CONTAINING PROTEIN"/>
    <property type="match status" value="1"/>
</dbReference>
<keyword evidence="6" id="KW-0411">Iron-sulfur</keyword>
<dbReference type="SFLD" id="SFLDS00029">
    <property type="entry name" value="Radical_SAM"/>
    <property type="match status" value="1"/>
</dbReference>
<keyword evidence="10" id="KW-1185">Reference proteome</keyword>
<protein>
    <submittedName>
        <fullName evidence="9">Radical SAM protein</fullName>
    </submittedName>
</protein>
<keyword evidence="3" id="KW-0949">S-adenosyl-L-methionine</keyword>
<reference evidence="9 10" key="1">
    <citation type="submission" date="2022-04" db="EMBL/GenBank/DDBJ databases">
        <title>Genome diversity in the genus Frankia.</title>
        <authorList>
            <person name="Carlos-Shanley C."/>
            <person name="Hahn D."/>
        </authorList>
    </citation>
    <scope>NUCLEOTIDE SEQUENCE [LARGE SCALE GENOMIC DNA]</scope>
    <source>
        <strain evidence="9 10">Ag45/Mut15</strain>
    </source>
</reference>
<evidence type="ECO:0000256" key="4">
    <source>
        <dbReference type="ARBA" id="ARBA00022723"/>
    </source>
</evidence>
<dbReference type="InterPro" id="IPR007197">
    <property type="entry name" value="rSAM"/>
</dbReference>
<gene>
    <name evidence="9" type="ORF">MXD59_25265</name>
</gene>
<dbReference type="SFLD" id="SFLDG01386">
    <property type="entry name" value="main_SPASM_domain-containing"/>
    <property type="match status" value="1"/>
</dbReference>
<feature type="domain" description="Radical SAM core" evidence="8">
    <location>
        <begin position="109"/>
        <end position="333"/>
    </location>
</feature>
<dbReference type="Proteomes" id="UP001201873">
    <property type="component" value="Unassembled WGS sequence"/>
</dbReference>
<dbReference type="InterPro" id="IPR023885">
    <property type="entry name" value="4Fe4S-binding_SPASM_dom"/>
</dbReference>
<evidence type="ECO:0000259" key="8">
    <source>
        <dbReference type="PROSITE" id="PS51918"/>
    </source>
</evidence>
<name>A0ABT0K660_9ACTN</name>
<evidence type="ECO:0000256" key="3">
    <source>
        <dbReference type="ARBA" id="ARBA00022691"/>
    </source>
</evidence>
<evidence type="ECO:0000313" key="9">
    <source>
        <dbReference type="EMBL" id="MCK9879027.1"/>
    </source>
</evidence>
<comment type="cofactor">
    <cofactor evidence="1">
        <name>[4Fe-4S] cluster</name>
        <dbReference type="ChEBI" id="CHEBI:49883"/>
    </cofactor>
</comment>
<proteinExistence type="predicted"/>
<comment type="caution">
    <text evidence="9">The sequence shown here is derived from an EMBL/GenBank/DDBJ whole genome shotgun (WGS) entry which is preliminary data.</text>
</comment>
<feature type="region of interest" description="Disordered" evidence="7">
    <location>
        <begin position="1"/>
        <end position="38"/>
    </location>
</feature>
<evidence type="ECO:0000256" key="2">
    <source>
        <dbReference type="ARBA" id="ARBA00022485"/>
    </source>
</evidence>
<organism evidence="9 10">
    <name type="scientific">Frankia umida</name>
    <dbReference type="NCBI Taxonomy" id="573489"/>
    <lineage>
        <taxon>Bacteria</taxon>
        <taxon>Bacillati</taxon>
        <taxon>Actinomycetota</taxon>
        <taxon>Actinomycetes</taxon>
        <taxon>Frankiales</taxon>
        <taxon>Frankiaceae</taxon>
        <taxon>Frankia</taxon>
    </lineage>
</organism>
<keyword evidence="4" id="KW-0479">Metal-binding</keyword>
<evidence type="ECO:0000256" key="6">
    <source>
        <dbReference type="ARBA" id="ARBA00023014"/>
    </source>
</evidence>
<evidence type="ECO:0000256" key="1">
    <source>
        <dbReference type="ARBA" id="ARBA00001966"/>
    </source>
</evidence>
<accession>A0ABT0K660</accession>
<dbReference type="Pfam" id="PF04055">
    <property type="entry name" value="Radical_SAM"/>
    <property type="match status" value="1"/>
</dbReference>
<evidence type="ECO:0000313" key="10">
    <source>
        <dbReference type="Proteomes" id="UP001201873"/>
    </source>
</evidence>
<dbReference type="InterPro" id="IPR013785">
    <property type="entry name" value="Aldolase_TIM"/>
</dbReference>
<dbReference type="InterPro" id="IPR058240">
    <property type="entry name" value="rSAM_sf"/>
</dbReference>
<keyword evidence="5" id="KW-0408">Iron</keyword>
<dbReference type="PROSITE" id="PS01305">
    <property type="entry name" value="MOAA_NIFB_PQQE"/>
    <property type="match status" value="1"/>
</dbReference>
<dbReference type="RefSeq" id="WP_248827077.1">
    <property type="nucleotide sequence ID" value="NZ_JALKFT010000060.1"/>
</dbReference>
<dbReference type="SFLD" id="SFLDG01067">
    <property type="entry name" value="SPASM/twitch_domain_containing"/>
    <property type="match status" value="1"/>
</dbReference>
<keyword evidence="2" id="KW-0004">4Fe-4S</keyword>
<dbReference type="CDD" id="cd01335">
    <property type="entry name" value="Radical_SAM"/>
    <property type="match status" value="1"/>
</dbReference>
<evidence type="ECO:0000256" key="5">
    <source>
        <dbReference type="ARBA" id="ARBA00023004"/>
    </source>
</evidence>
<dbReference type="PANTHER" id="PTHR43273">
    <property type="entry name" value="ANAEROBIC SULFATASE-MATURATING ENZYME HOMOLOG ASLB-RELATED"/>
    <property type="match status" value="1"/>
</dbReference>
<dbReference type="Gene3D" id="3.20.20.70">
    <property type="entry name" value="Aldolase class I"/>
    <property type="match status" value="1"/>
</dbReference>
<sequence length="490" mass="52060">MSVLLQIGRRPPQWPPASAADGHPEPGDQHAPNAAPGAAAEAHLFHSAHGAHLFVVDGSRVYDLPGEVEEQVRSWLDPGGVTGLAPGPLADLGLVPGTSRRIDGRPLDPPPLSALSLNVMQACNMSCAYCYADEGRFGGSARVMHREVAFAAVDRLLAESRPGADVVVGFMGGEPLLAADLVGEVTAYAARAAPAVGRRVRFSLTTNLTELRPADARLLADHPFAVSVSLDGDRERNDALRRLPGGASSYDRVRAGLDVFARHGRPRHLAARVTVTPTGGRLLDVLDHVIGLGFDEVGFAAVVASPDPTLEFTGSRFETFLEYMVECGEMALRELVAGRRYPFGNFETALAQIHRGSHRPYPCGAGAGYLSAAANGDLFACHRLVDDPDFAMGSVTAGPDHTARAAHLARGHVDRMSPCRSCWARYLCGGGCYHEVARRGRPGCDYIRGWLDFCLRAYVELSAARPDYFAGLSATPAPGGSGSDPTTVAR</sequence>
<dbReference type="InterPro" id="IPR000385">
    <property type="entry name" value="MoaA_NifB_PqqE_Fe-S-bd_CS"/>
</dbReference>
<dbReference type="EMBL" id="JALKFT010000060">
    <property type="protein sequence ID" value="MCK9879027.1"/>
    <property type="molecule type" value="Genomic_DNA"/>
</dbReference>
<dbReference type="SUPFAM" id="SSF102114">
    <property type="entry name" value="Radical SAM enzymes"/>
    <property type="match status" value="1"/>
</dbReference>
<evidence type="ECO:0000256" key="7">
    <source>
        <dbReference type="SAM" id="MobiDB-lite"/>
    </source>
</evidence>
<dbReference type="SFLD" id="SFLDG01384">
    <property type="entry name" value="thioether_bond_formation_requi"/>
    <property type="match status" value="1"/>
</dbReference>
<dbReference type="InterPro" id="IPR023867">
    <property type="entry name" value="Sulphatase_maturase_rSAM"/>
</dbReference>
<dbReference type="NCBIfam" id="TIGR04085">
    <property type="entry name" value="rSAM_more_4Fe4S"/>
    <property type="match status" value="1"/>
</dbReference>
<dbReference type="PROSITE" id="PS51918">
    <property type="entry name" value="RADICAL_SAM"/>
    <property type="match status" value="1"/>
</dbReference>